<sequence length="35" mass="4079">MKFLLPARCAGIYDTLRRFIQQHKEFSLAVARRAA</sequence>
<reference evidence="1 2" key="1">
    <citation type="journal article" date="2018" name="Front. Plant Sci.">
        <title>Red Clover (Trifolium pratense) and Zigzag Clover (T. medium) - A Picture of Genomic Similarities and Differences.</title>
        <authorList>
            <person name="Dluhosova J."/>
            <person name="Istvanek J."/>
            <person name="Nedelnik J."/>
            <person name="Repkova J."/>
        </authorList>
    </citation>
    <scope>NUCLEOTIDE SEQUENCE [LARGE SCALE GENOMIC DNA]</scope>
    <source>
        <strain evidence="2">cv. 10/8</strain>
        <tissue evidence="1">Leaf</tissue>
    </source>
</reference>
<organism evidence="1 2">
    <name type="scientific">Trifolium medium</name>
    <dbReference type="NCBI Taxonomy" id="97028"/>
    <lineage>
        <taxon>Eukaryota</taxon>
        <taxon>Viridiplantae</taxon>
        <taxon>Streptophyta</taxon>
        <taxon>Embryophyta</taxon>
        <taxon>Tracheophyta</taxon>
        <taxon>Spermatophyta</taxon>
        <taxon>Magnoliopsida</taxon>
        <taxon>eudicotyledons</taxon>
        <taxon>Gunneridae</taxon>
        <taxon>Pentapetalae</taxon>
        <taxon>rosids</taxon>
        <taxon>fabids</taxon>
        <taxon>Fabales</taxon>
        <taxon>Fabaceae</taxon>
        <taxon>Papilionoideae</taxon>
        <taxon>50 kb inversion clade</taxon>
        <taxon>NPAAA clade</taxon>
        <taxon>Hologalegina</taxon>
        <taxon>IRL clade</taxon>
        <taxon>Trifolieae</taxon>
        <taxon>Trifolium</taxon>
    </lineage>
</organism>
<protein>
    <submittedName>
        <fullName evidence="1">Uncharacterized protein</fullName>
    </submittedName>
</protein>
<proteinExistence type="predicted"/>
<dbReference type="AlphaFoldDB" id="A0A392TX00"/>
<name>A0A392TX00_9FABA</name>
<evidence type="ECO:0000313" key="1">
    <source>
        <dbReference type="EMBL" id="MCI65671.1"/>
    </source>
</evidence>
<evidence type="ECO:0000313" key="2">
    <source>
        <dbReference type="Proteomes" id="UP000265520"/>
    </source>
</evidence>
<keyword evidence="2" id="KW-1185">Reference proteome</keyword>
<dbReference type="Proteomes" id="UP000265520">
    <property type="component" value="Unassembled WGS sequence"/>
</dbReference>
<accession>A0A392TX00</accession>
<feature type="non-terminal residue" evidence="1">
    <location>
        <position position="35"/>
    </location>
</feature>
<dbReference type="EMBL" id="LXQA010679928">
    <property type="protein sequence ID" value="MCI65671.1"/>
    <property type="molecule type" value="Genomic_DNA"/>
</dbReference>
<comment type="caution">
    <text evidence="1">The sequence shown here is derived from an EMBL/GenBank/DDBJ whole genome shotgun (WGS) entry which is preliminary data.</text>
</comment>